<keyword evidence="5 13" id="KW-0378">Hydrolase</keyword>
<comment type="pathway">
    <text evidence="2">Protein modification; protein glycosylation.</text>
</comment>
<dbReference type="GO" id="GO:0005975">
    <property type="term" value="P:carbohydrate metabolic process"/>
    <property type="evidence" value="ECO:0007669"/>
    <property type="project" value="InterPro"/>
</dbReference>
<comment type="caution">
    <text evidence="15">The sequence shown here is derived from an EMBL/GenBank/DDBJ whole genome shotgun (WGS) entry which is preliminary data.</text>
</comment>
<evidence type="ECO:0000256" key="3">
    <source>
        <dbReference type="ARBA" id="ARBA00007658"/>
    </source>
</evidence>
<feature type="active site" description="Proton donor" evidence="10">
    <location>
        <position position="393"/>
    </location>
</feature>
<keyword evidence="14" id="KW-0472">Membrane</keyword>
<dbReference type="PANTHER" id="PTHR11742">
    <property type="entry name" value="MANNOSYL-OLIGOSACCHARIDE ALPHA-1,2-MANNOSIDASE-RELATED"/>
    <property type="match status" value="1"/>
</dbReference>
<comment type="similarity">
    <text evidence="3 13">Belongs to the glycosyl hydrolase 47 family.</text>
</comment>
<evidence type="ECO:0000256" key="7">
    <source>
        <dbReference type="ARBA" id="ARBA00023157"/>
    </source>
</evidence>
<feature type="active site" evidence="10">
    <location>
        <position position="285"/>
    </location>
</feature>
<feature type="binding site" evidence="11">
    <location>
        <position position="519"/>
    </location>
    <ligand>
        <name>Ca(2+)</name>
        <dbReference type="ChEBI" id="CHEBI:29108"/>
    </ligand>
</feature>
<comment type="catalytic activity">
    <reaction evidence="8">
        <text>N(4)-(alpha-D-Man-(1-&gt;2)-alpha-D-Man-(1-&gt;2)-alpha-D-Man-(1-&gt;3)-[alpha-D-Man-(1-&gt;3)-[alpha-D-Man-(1-&gt;2)-alpha-D-Man-(1-&gt;6)]-alpha-D-Man-(1-&gt;6)]-beta-D-Man-(1-&gt;4)-beta-D-GlcNAc-(1-&gt;4)-beta-D-GlcNAc)-L-asparaginyl-[protein] (N-glucan mannose isomer 8A1,2,3B1,3) + 3 H2O = N(4)-(alpha-D-Man-(1-&gt;3)-[alpha-D-Man-(1-&gt;3)-[alpha-D-Man-(1-&gt;6)]-alpha-D-Man-(1-&gt;6)]-beta-D-Man-(1-&gt;4)-beta-D-GlcNAc-(1-&gt;4)-beta-D-GlcNAc)-L-asparaginyl-[protein] (N-glucan mannose isomer 5A1,2) + 3 beta-D-mannose</text>
        <dbReference type="Rhea" id="RHEA:56028"/>
        <dbReference type="Rhea" id="RHEA-COMP:14358"/>
        <dbReference type="Rhea" id="RHEA-COMP:14367"/>
        <dbReference type="ChEBI" id="CHEBI:15377"/>
        <dbReference type="ChEBI" id="CHEBI:28563"/>
        <dbReference type="ChEBI" id="CHEBI:59087"/>
        <dbReference type="ChEBI" id="CHEBI:60628"/>
        <dbReference type="EC" id="3.2.1.113"/>
    </reaction>
</comment>
<evidence type="ECO:0000256" key="13">
    <source>
        <dbReference type="RuleBase" id="RU361193"/>
    </source>
</evidence>
<evidence type="ECO:0000256" key="1">
    <source>
        <dbReference type="ARBA" id="ARBA00001913"/>
    </source>
</evidence>
<evidence type="ECO:0000256" key="8">
    <source>
        <dbReference type="ARBA" id="ARBA00047669"/>
    </source>
</evidence>
<feature type="transmembrane region" description="Helical" evidence="14">
    <location>
        <begin position="9"/>
        <end position="29"/>
    </location>
</feature>
<dbReference type="GO" id="GO:0036503">
    <property type="term" value="P:ERAD pathway"/>
    <property type="evidence" value="ECO:0007669"/>
    <property type="project" value="UniProtKB-ARBA"/>
</dbReference>
<dbReference type="Gene3D" id="1.50.10.10">
    <property type="match status" value="1"/>
</dbReference>
<dbReference type="GO" id="GO:0005509">
    <property type="term" value="F:calcium ion binding"/>
    <property type="evidence" value="ECO:0007669"/>
    <property type="project" value="InterPro"/>
</dbReference>
<dbReference type="EC" id="3.2.1.-" evidence="13"/>
<evidence type="ECO:0000256" key="10">
    <source>
        <dbReference type="PIRSR" id="PIRSR601382-1"/>
    </source>
</evidence>
<keyword evidence="14" id="KW-1133">Transmembrane helix</keyword>
<dbReference type="GO" id="GO:0004571">
    <property type="term" value="F:mannosyl-oligosaccharide 1,2-alpha-mannosidase activity"/>
    <property type="evidence" value="ECO:0007669"/>
    <property type="project" value="UniProtKB-EC"/>
</dbReference>
<dbReference type="OrthoDB" id="8118055at2759"/>
<dbReference type="AlphaFoldDB" id="A0A9W7Y1Y5"/>
<comment type="cofactor">
    <cofactor evidence="1 11">
        <name>Ca(2+)</name>
        <dbReference type="ChEBI" id="CHEBI:29108"/>
    </cofactor>
</comment>
<proteinExistence type="inferred from homology"/>
<accession>A0A9W7Y1Y5</accession>
<reference evidence="15" key="1">
    <citation type="submission" date="2022-07" db="EMBL/GenBank/DDBJ databases">
        <title>Phylogenomic reconstructions and comparative analyses of Kickxellomycotina fungi.</title>
        <authorList>
            <person name="Reynolds N.K."/>
            <person name="Stajich J.E."/>
            <person name="Barry K."/>
            <person name="Grigoriev I.V."/>
            <person name="Crous P."/>
            <person name="Smith M.E."/>
        </authorList>
    </citation>
    <scope>NUCLEOTIDE SEQUENCE</scope>
    <source>
        <strain evidence="15">NBRC 32514</strain>
    </source>
</reference>
<dbReference type="Proteomes" id="UP001149813">
    <property type="component" value="Unassembled WGS sequence"/>
</dbReference>
<keyword evidence="7 12" id="KW-1015">Disulfide bond</keyword>
<evidence type="ECO:0000256" key="12">
    <source>
        <dbReference type="PIRSR" id="PIRSR601382-3"/>
    </source>
</evidence>
<evidence type="ECO:0000256" key="2">
    <source>
        <dbReference type="ARBA" id="ARBA00004922"/>
    </source>
</evidence>
<keyword evidence="6 11" id="KW-0106">Calcium</keyword>
<dbReference type="InterPro" id="IPR050749">
    <property type="entry name" value="Glycosyl_Hydrolase_47"/>
</dbReference>
<keyword evidence="13" id="KW-0326">Glycosidase</keyword>
<organism evidence="15 16">
    <name type="scientific">Coemansia erecta</name>
    <dbReference type="NCBI Taxonomy" id="147472"/>
    <lineage>
        <taxon>Eukaryota</taxon>
        <taxon>Fungi</taxon>
        <taxon>Fungi incertae sedis</taxon>
        <taxon>Zoopagomycota</taxon>
        <taxon>Kickxellomycotina</taxon>
        <taxon>Kickxellomycetes</taxon>
        <taxon>Kickxellales</taxon>
        <taxon>Kickxellaceae</taxon>
        <taxon>Coemansia</taxon>
    </lineage>
</organism>
<evidence type="ECO:0000256" key="4">
    <source>
        <dbReference type="ARBA" id="ARBA00022723"/>
    </source>
</evidence>
<gene>
    <name evidence="15" type="ORF">LPJ53_003158</name>
</gene>
<dbReference type="PRINTS" id="PR00747">
    <property type="entry name" value="GLYHDRLASE47"/>
</dbReference>
<evidence type="ECO:0000256" key="11">
    <source>
        <dbReference type="PIRSR" id="PIRSR601382-2"/>
    </source>
</evidence>
<evidence type="ECO:0000313" key="15">
    <source>
        <dbReference type="EMBL" id="KAJ1722432.1"/>
    </source>
</evidence>
<feature type="active site" description="Proton donor" evidence="10">
    <location>
        <position position="154"/>
    </location>
</feature>
<dbReference type="InterPro" id="IPR001382">
    <property type="entry name" value="Glyco_hydro_47"/>
</dbReference>
<evidence type="ECO:0000256" key="6">
    <source>
        <dbReference type="ARBA" id="ARBA00022837"/>
    </source>
</evidence>
<dbReference type="GO" id="GO:0016020">
    <property type="term" value="C:membrane"/>
    <property type="evidence" value="ECO:0007669"/>
    <property type="project" value="InterPro"/>
</dbReference>
<dbReference type="GO" id="GO:0005783">
    <property type="term" value="C:endoplasmic reticulum"/>
    <property type="evidence" value="ECO:0007669"/>
    <property type="project" value="TreeGrafter"/>
</dbReference>
<feature type="active site" evidence="10">
    <location>
        <position position="431"/>
    </location>
</feature>
<feature type="disulfide bond" evidence="12">
    <location>
        <begin position="350"/>
        <end position="379"/>
    </location>
</feature>
<keyword evidence="4 11" id="KW-0479">Metal-binding</keyword>
<dbReference type="SUPFAM" id="SSF48225">
    <property type="entry name" value="Seven-hairpin glycosidases"/>
    <property type="match status" value="1"/>
</dbReference>
<evidence type="ECO:0000313" key="16">
    <source>
        <dbReference type="Proteomes" id="UP001149813"/>
    </source>
</evidence>
<sequence>MPRISLRGLFFTLLSISGLIYLVHFYGMVQRSQVDRLVNKVSQIKLPWNITYPLGDSFRNSEMTMENHQRQQAVRDAMAHAWKGYTEYAFGKDELQPISRSSNNRWGDWAITLVDSLDTLKLMEMDGEYTEAKEHLRGIDFSKTPQGFRTQVFEMIIRALGGLLGAYELDDDPMILEKARQVGDTLSYAFTDSINGMPSTWLDVNKKKGEFSPSVCIAEAGTLQLEFKKLSQYTGDPKYAKIAERASDALERGMRRHQGLYPSFIYTTTNKYDNTSALSVGAMADSFYEYQLKQYILHGGREKKYKEQYVASTEAVKQKLVAKSKSGLLFLGRWGFNETIFYDEMEHLACFYPGLLALGAQVLDRPQDLVVAEELARTCYLSYKVTPTGLGSEIFTFPESVQLVEEATGMHYAPNKYGIVPKDPRYILRPETIEALFILYRVTENPKYQEWGWEIFNAIEKYTKTDVAYAAYVNVYDTTPENNWVDSMESFFLAETLKYLYLLFSPTDLLPLDEFVLNTEAHPFKIMKPSEEDAK</sequence>
<comment type="catalytic activity">
    <reaction evidence="9">
        <text>N(4)-(alpha-D-Man-(1-&gt;2)-alpha-D-Man-(1-&gt;2)-alpha-D-Man-(1-&gt;3)-[alpha-D-Man-(1-&gt;2)-alpha-D-Man-(1-&gt;3)-[alpha-D-Man-(1-&gt;2)-alpha-D-Man-(1-&gt;6)]-alpha-D-Man-(1-&gt;6)]-beta-D-Man-(1-&gt;4)-beta-D-GlcNAc-(1-&gt;4)-beta-D-GlcNAc)-L-asparaginyl-[protein] (N-glucan mannose isomer 9A1,2,3B1,2,3) + 4 H2O = N(4)-(alpha-D-Man-(1-&gt;3)-[alpha-D-Man-(1-&gt;3)-[alpha-D-Man-(1-&gt;6)]-alpha-D-Man-(1-&gt;6)]-beta-D-Man-(1-&gt;4)-beta-D-GlcNAc-(1-&gt;4)-beta-D-GlcNAc)-L-asparaginyl-[protein] (N-glucan mannose isomer 5A1,2) + 4 beta-D-mannose</text>
        <dbReference type="Rhea" id="RHEA:56008"/>
        <dbReference type="Rhea" id="RHEA-COMP:14356"/>
        <dbReference type="Rhea" id="RHEA-COMP:14367"/>
        <dbReference type="ChEBI" id="CHEBI:15377"/>
        <dbReference type="ChEBI" id="CHEBI:28563"/>
        <dbReference type="ChEBI" id="CHEBI:59087"/>
        <dbReference type="ChEBI" id="CHEBI:139493"/>
        <dbReference type="EC" id="3.2.1.113"/>
    </reaction>
</comment>
<dbReference type="PANTHER" id="PTHR11742:SF55">
    <property type="entry name" value="ENDOPLASMIC RETICULUM MANNOSYL-OLIGOSACCHARIDE 1,2-ALPHA-MANNOSIDASE"/>
    <property type="match status" value="1"/>
</dbReference>
<dbReference type="EMBL" id="JANBOJ010000112">
    <property type="protein sequence ID" value="KAJ1722432.1"/>
    <property type="molecule type" value="Genomic_DNA"/>
</dbReference>
<evidence type="ECO:0000256" key="5">
    <source>
        <dbReference type="ARBA" id="ARBA00022801"/>
    </source>
</evidence>
<dbReference type="InterPro" id="IPR012341">
    <property type="entry name" value="6hp_glycosidase-like_sf"/>
</dbReference>
<dbReference type="InterPro" id="IPR036026">
    <property type="entry name" value="Seven-hairpin_glycosidases"/>
</dbReference>
<evidence type="ECO:0000256" key="14">
    <source>
        <dbReference type="SAM" id="Phobius"/>
    </source>
</evidence>
<evidence type="ECO:0000256" key="9">
    <source>
        <dbReference type="ARBA" id="ARBA00048605"/>
    </source>
</evidence>
<keyword evidence="16" id="KW-1185">Reference proteome</keyword>
<keyword evidence="14" id="KW-0812">Transmembrane</keyword>
<protein>
    <recommendedName>
        <fullName evidence="13">alpha-1,2-Mannosidase</fullName>
        <ecNumber evidence="13">3.2.1.-</ecNumber>
    </recommendedName>
</protein>
<dbReference type="Pfam" id="PF01532">
    <property type="entry name" value="Glyco_hydro_47"/>
    <property type="match status" value="1"/>
</dbReference>
<name>A0A9W7Y1Y5_9FUNG</name>